<gene>
    <name evidence="4 5" type="primary">LOC118430990</name>
</gene>
<feature type="signal peptide" evidence="2">
    <location>
        <begin position="1"/>
        <end position="25"/>
    </location>
</feature>
<dbReference type="Proteomes" id="UP000001554">
    <property type="component" value="Chromosome 14"/>
</dbReference>
<keyword evidence="1" id="KW-0812">Transmembrane</keyword>
<reference evidence="3" key="1">
    <citation type="journal article" date="2020" name="Nat. Ecol. Evol.">
        <title>Deeply conserved synteny resolves early events in vertebrate evolution.</title>
        <authorList>
            <person name="Simakov O."/>
            <person name="Marletaz F."/>
            <person name="Yue J.X."/>
            <person name="O'Connell B."/>
            <person name="Jenkins J."/>
            <person name="Brandt A."/>
            <person name="Calef R."/>
            <person name="Tung C.H."/>
            <person name="Huang T.K."/>
            <person name="Schmutz J."/>
            <person name="Satoh N."/>
            <person name="Yu J.K."/>
            <person name="Putnam N.H."/>
            <person name="Green R.E."/>
            <person name="Rokhsar D.S."/>
        </authorList>
    </citation>
    <scope>NUCLEOTIDE SEQUENCE [LARGE SCALE GENOMIC DNA]</scope>
    <source>
        <strain evidence="3">S238N-H82</strain>
    </source>
</reference>
<evidence type="ECO:0000256" key="2">
    <source>
        <dbReference type="SAM" id="SignalP"/>
    </source>
</evidence>
<evidence type="ECO:0000313" key="3">
    <source>
        <dbReference type="Proteomes" id="UP000001554"/>
    </source>
</evidence>
<organism evidence="3 5">
    <name type="scientific">Branchiostoma floridae</name>
    <name type="common">Florida lancelet</name>
    <name type="synonym">Amphioxus</name>
    <dbReference type="NCBI Taxonomy" id="7739"/>
    <lineage>
        <taxon>Eukaryota</taxon>
        <taxon>Metazoa</taxon>
        <taxon>Chordata</taxon>
        <taxon>Cephalochordata</taxon>
        <taxon>Leptocardii</taxon>
        <taxon>Amphioxiformes</taxon>
        <taxon>Branchiostomatidae</taxon>
        <taxon>Branchiostoma</taxon>
    </lineage>
</organism>
<dbReference type="KEGG" id="bfo:118430990"/>
<dbReference type="OrthoDB" id="10003360at2759"/>
<keyword evidence="1" id="KW-1133">Transmembrane helix</keyword>
<accession>A0A9J7MAX2</accession>
<sequence>MTSERFLGLVFMILLSAFSTVNVSAKTCAEVCDECLSQLEGDLDINGTECTQECETNIHLGTDNKQFIRAPMWKKCYTLLHELRSKRGPYLIRDVQPRTGQWQPAIAVCSVTVLIAFIVIAMVTIKFCVRRAVLRTECSLIQPANPNGTVATTALMEDMTEEDTQKAKQADLP</sequence>
<reference evidence="4 5" key="2">
    <citation type="submission" date="2025-04" db="UniProtKB">
        <authorList>
            <consortium name="RefSeq"/>
        </authorList>
    </citation>
    <scope>IDENTIFICATION</scope>
    <source>
        <strain evidence="4 5">S238N-H82</strain>
        <tissue evidence="4 5">Testes</tissue>
    </source>
</reference>
<protein>
    <submittedName>
        <fullName evidence="4 5">Uncharacterized protein LOC118430990</fullName>
    </submittedName>
</protein>
<evidence type="ECO:0000313" key="5">
    <source>
        <dbReference type="RefSeq" id="XP_035697927.1"/>
    </source>
</evidence>
<evidence type="ECO:0000313" key="4">
    <source>
        <dbReference type="RefSeq" id="XP_035697925.1"/>
    </source>
</evidence>
<name>A0A9J7MAX2_BRAFL</name>
<dbReference type="AlphaFoldDB" id="A0A9J7MAX2"/>
<dbReference type="OMA" id="TACTEEC"/>
<dbReference type="RefSeq" id="XP_035697927.1">
    <property type="nucleotide sequence ID" value="XM_035842034.1"/>
</dbReference>
<evidence type="ECO:0000256" key="1">
    <source>
        <dbReference type="SAM" id="Phobius"/>
    </source>
</evidence>
<keyword evidence="1" id="KW-0472">Membrane</keyword>
<feature type="chain" id="PRO_5044699016" evidence="2">
    <location>
        <begin position="26"/>
        <end position="173"/>
    </location>
</feature>
<dbReference type="RefSeq" id="XP_035697925.1">
    <property type="nucleotide sequence ID" value="XM_035842032.1"/>
</dbReference>
<keyword evidence="3" id="KW-1185">Reference proteome</keyword>
<dbReference type="GeneID" id="118430990"/>
<proteinExistence type="predicted"/>
<feature type="transmembrane region" description="Helical" evidence="1">
    <location>
        <begin position="102"/>
        <end position="125"/>
    </location>
</feature>
<keyword evidence="2" id="KW-0732">Signal</keyword>